<organism evidence="1">
    <name type="scientific">marine sediment metagenome</name>
    <dbReference type="NCBI Taxonomy" id="412755"/>
    <lineage>
        <taxon>unclassified sequences</taxon>
        <taxon>metagenomes</taxon>
        <taxon>ecological metagenomes</taxon>
    </lineage>
</organism>
<dbReference type="PANTHER" id="PTHR37954">
    <property type="entry name" value="BLL4979 PROTEIN"/>
    <property type="match status" value="1"/>
</dbReference>
<dbReference type="InterPro" id="IPR003748">
    <property type="entry name" value="DUF169"/>
</dbReference>
<protein>
    <submittedName>
        <fullName evidence="1">Uncharacterized protein</fullName>
    </submittedName>
</protein>
<dbReference type="AlphaFoldDB" id="X0X381"/>
<dbReference type="EMBL" id="BARS01040599">
    <property type="protein sequence ID" value="GAG37455.1"/>
    <property type="molecule type" value="Genomic_DNA"/>
</dbReference>
<sequence length="119" mass="13309">MTKVSKNSREIKNIRKVARELISFLNLRTSPVAFKVLKKKEELGKIPGIERPRFQQLLCQMLGNVRRHKKKYGATADDMFCHHGGTCAGIMDPPLTQTKGAWFIALGMTEDPKQAAAIG</sequence>
<evidence type="ECO:0000313" key="1">
    <source>
        <dbReference type="EMBL" id="GAG37455.1"/>
    </source>
</evidence>
<dbReference type="Pfam" id="PF02596">
    <property type="entry name" value="DUF169"/>
    <property type="match status" value="1"/>
</dbReference>
<name>X0X381_9ZZZZ</name>
<accession>X0X381</accession>
<comment type="caution">
    <text evidence="1">The sequence shown here is derived from an EMBL/GenBank/DDBJ whole genome shotgun (WGS) entry which is preliminary data.</text>
</comment>
<reference evidence="1" key="1">
    <citation type="journal article" date="2014" name="Front. Microbiol.">
        <title>High frequency of phylogenetically diverse reductive dehalogenase-homologous genes in deep subseafloor sedimentary metagenomes.</title>
        <authorList>
            <person name="Kawai M."/>
            <person name="Futagami T."/>
            <person name="Toyoda A."/>
            <person name="Takaki Y."/>
            <person name="Nishi S."/>
            <person name="Hori S."/>
            <person name="Arai W."/>
            <person name="Tsubouchi T."/>
            <person name="Morono Y."/>
            <person name="Uchiyama I."/>
            <person name="Ito T."/>
            <person name="Fujiyama A."/>
            <person name="Inagaki F."/>
            <person name="Takami H."/>
        </authorList>
    </citation>
    <scope>NUCLEOTIDE SEQUENCE</scope>
    <source>
        <strain evidence="1">Expedition CK06-06</strain>
    </source>
</reference>
<gene>
    <name evidence="1" type="ORF">S01H1_61857</name>
</gene>
<proteinExistence type="predicted"/>
<feature type="non-terminal residue" evidence="1">
    <location>
        <position position="119"/>
    </location>
</feature>
<dbReference type="PANTHER" id="PTHR37954:SF3">
    <property type="entry name" value="DUF169 DOMAIN-CONTAINING PROTEIN"/>
    <property type="match status" value="1"/>
</dbReference>